<comment type="similarity">
    <text evidence="2">Belongs to the DODA-type extradiol aromatic ring-opening dioxygenase family.</text>
</comment>
<evidence type="ECO:0000313" key="7">
    <source>
        <dbReference type="EMBL" id="KAJ8599127.1"/>
    </source>
</evidence>
<dbReference type="Proteomes" id="UP001230188">
    <property type="component" value="Unassembled WGS sequence"/>
</dbReference>
<dbReference type="CDD" id="cd07363">
    <property type="entry name" value="45_DOPA_Dioxygenase"/>
    <property type="match status" value="1"/>
</dbReference>
<evidence type="ECO:0000256" key="5">
    <source>
        <dbReference type="ARBA" id="ARBA00023002"/>
    </source>
</evidence>
<evidence type="ECO:0000256" key="3">
    <source>
        <dbReference type="ARBA" id="ARBA00022723"/>
    </source>
</evidence>
<gene>
    <name evidence="7" type="ORF">CTAYLR_006355</name>
</gene>
<proteinExistence type="inferred from homology"/>
<dbReference type="GO" id="GO:0008198">
    <property type="term" value="F:ferrous iron binding"/>
    <property type="evidence" value="ECO:0007669"/>
    <property type="project" value="InterPro"/>
</dbReference>
<dbReference type="PIRSF" id="PIRSF006157">
    <property type="entry name" value="Doxgns_DODA"/>
    <property type="match status" value="1"/>
</dbReference>
<dbReference type="InterPro" id="IPR014436">
    <property type="entry name" value="Extradiol_dOase_DODA"/>
</dbReference>
<dbReference type="AlphaFoldDB" id="A0AAD7XFA0"/>
<evidence type="ECO:0000256" key="2">
    <source>
        <dbReference type="ARBA" id="ARBA00007581"/>
    </source>
</evidence>
<protein>
    <recommendedName>
        <fullName evidence="6">Extradiol ring-cleavage dioxygenase class III enzyme subunit B domain-containing protein</fullName>
    </recommendedName>
</protein>
<dbReference type="PANTHER" id="PTHR30096:SF0">
    <property type="entry name" value="4,5-DOPA DIOXYGENASE EXTRADIOL-LIKE PROTEIN"/>
    <property type="match status" value="1"/>
</dbReference>
<dbReference type="GO" id="GO:0016702">
    <property type="term" value="F:oxidoreductase activity, acting on single donors with incorporation of molecular oxygen, incorporation of two atoms of oxygen"/>
    <property type="evidence" value="ECO:0007669"/>
    <property type="project" value="UniProtKB-ARBA"/>
</dbReference>
<keyword evidence="3" id="KW-0479">Metal-binding</keyword>
<reference evidence="7" key="1">
    <citation type="submission" date="2023-01" db="EMBL/GenBank/DDBJ databases">
        <title>Metagenome sequencing of chrysophaentin producing Chrysophaeum taylorii.</title>
        <authorList>
            <person name="Davison J."/>
            <person name="Bewley C."/>
        </authorList>
    </citation>
    <scope>NUCLEOTIDE SEQUENCE</scope>
    <source>
        <strain evidence="7">NIES-1699</strain>
    </source>
</reference>
<dbReference type="GO" id="GO:0008270">
    <property type="term" value="F:zinc ion binding"/>
    <property type="evidence" value="ECO:0007669"/>
    <property type="project" value="InterPro"/>
</dbReference>
<evidence type="ECO:0000313" key="8">
    <source>
        <dbReference type="Proteomes" id="UP001230188"/>
    </source>
</evidence>
<evidence type="ECO:0000256" key="4">
    <source>
        <dbReference type="ARBA" id="ARBA00022833"/>
    </source>
</evidence>
<dbReference type="EMBL" id="JAQMWT010000587">
    <property type="protein sequence ID" value="KAJ8599127.1"/>
    <property type="molecule type" value="Genomic_DNA"/>
</dbReference>
<name>A0AAD7XFA0_9STRA</name>
<evidence type="ECO:0000256" key="1">
    <source>
        <dbReference type="ARBA" id="ARBA00001947"/>
    </source>
</evidence>
<accession>A0AAD7XFA0</accession>
<dbReference type="InterPro" id="IPR004183">
    <property type="entry name" value="Xdiol_dOase_suB"/>
</dbReference>
<keyword evidence="8" id="KW-1185">Reference proteome</keyword>
<comment type="caution">
    <text evidence="7">The sequence shown here is derived from an EMBL/GenBank/DDBJ whole genome shotgun (WGS) entry which is preliminary data.</text>
</comment>
<keyword evidence="4" id="KW-0862">Zinc</keyword>
<dbReference type="Pfam" id="PF02900">
    <property type="entry name" value="LigB"/>
    <property type="match status" value="1"/>
</dbReference>
<dbReference type="PANTHER" id="PTHR30096">
    <property type="entry name" value="4,5-DOPA DIOXYGENASE EXTRADIOL-LIKE PROTEIN"/>
    <property type="match status" value="1"/>
</dbReference>
<evidence type="ECO:0000259" key="6">
    <source>
        <dbReference type="Pfam" id="PF02900"/>
    </source>
</evidence>
<organism evidence="7 8">
    <name type="scientific">Chrysophaeum taylorii</name>
    <dbReference type="NCBI Taxonomy" id="2483200"/>
    <lineage>
        <taxon>Eukaryota</taxon>
        <taxon>Sar</taxon>
        <taxon>Stramenopiles</taxon>
        <taxon>Ochrophyta</taxon>
        <taxon>Pelagophyceae</taxon>
        <taxon>Pelagomonadales</taxon>
        <taxon>Pelagomonadaceae</taxon>
        <taxon>Chrysophaeum</taxon>
    </lineage>
</organism>
<dbReference type="SUPFAM" id="SSF53213">
    <property type="entry name" value="LigB-like"/>
    <property type="match status" value="1"/>
</dbReference>
<comment type="cofactor">
    <cofactor evidence="1">
        <name>Zn(2+)</name>
        <dbReference type="ChEBI" id="CHEBI:29105"/>
    </cofactor>
</comment>
<feature type="domain" description="Extradiol ring-cleavage dioxygenase class III enzyme subunit B" evidence="6">
    <location>
        <begin position="28"/>
        <end position="247"/>
    </location>
</feature>
<dbReference type="Gene3D" id="3.40.830.10">
    <property type="entry name" value="LigB-like"/>
    <property type="match status" value="1"/>
</dbReference>
<keyword evidence="5" id="KW-0560">Oxidoreductase</keyword>
<sequence>MATLYVAHGGGPMPVMGADPVTRRHLESIAGETLRPEAIVCVTAHWEADPIRVSAHPAPPLLFDYGGFPKETYEYEYAARGNPGLALRIRDLLVEAGLGCELDETRGIDHGVFVPLMLAYPEADVPVVAVSIHASLDPSIHLGLGRALAPLRDDGVLVLCSGMSFHNFDGFDFGGQFANFRNTSGMKRPTGAAWDAALADAVFDVQNRAKRLAEWRSLPEADWAHPRGAEDHFVPLLVAAGAAEHDHAHRIFDGAILGTKVSAYRFGGSSG</sequence>